<dbReference type="AlphaFoldDB" id="A0A7D4C7R6"/>
<keyword evidence="1" id="KW-0732">Signal</keyword>
<organism evidence="2 3">
    <name type="scientific">Tenuifilum thalassicum</name>
    <dbReference type="NCBI Taxonomy" id="2590900"/>
    <lineage>
        <taxon>Bacteria</taxon>
        <taxon>Pseudomonadati</taxon>
        <taxon>Bacteroidota</taxon>
        <taxon>Bacteroidia</taxon>
        <taxon>Bacteroidales</taxon>
        <taxon>Tenuifilaceae</taxon>
        <taxon>Tenuifilum</taxon>
    </lineage>
</organism>
<dbReference type="KEGG" id="ttz:FHG85_02525"/>
<proteinExistence type="predicted"/>
<keyword evidence="2" id="KW-0645">Protease</keyword>
<keyword evidence="2" id="KW-0378">Hydrolase</keyword>
<evidence type="ECO:0000313" key="2">
    <source>
        <dbReference type="EMBL" id="QKG79182.1"/>
    </source>
</evidence>
<feature type="signal peptide" evidence="1">
    <location>
        <begin position="1"/>
        <end position="32"/>
    </location>
</feature>
<protein>
    <submittedName>
        <fullName evidence="2">Carboxypeptidase-like regulatory domain-containing protein</fullName>
    </submittedName>
</protein>
<reference evidence="2 3" key="1">
    <citation type="submission" date="2019-07" db="EMBL/GenBank/DDBJ databases">
        <title>Thalassofilum flectens gen. nov., sp. nov., a novel moderate thermophilic anaerobe from a shallow sea hot spring in Kunashir Island (Russia), representing a new family in the order Bacteroidales, and proposal of Thalassofilacea fam. nov.</title>
        <authorList>
            <person name="Kochetkova T.V."/>
            <person name="Podosokorskaya O.A."/>
            <person name="Novikov A."/>
            <person name="Elcheninov A.G."/>
            <person name="Toshchakov S.V."/>
            <person name="Kublanov I.V."/>
        </authorList>
    </citation>
    <scope>NUCLEOTIDE SEQUENCE [LARGE SCALE GENOMIC DNA]</scope>
    <source>
        <strain evidence="2 3">38-H</strain>
    </source>
</reference>
<dbReference type="EMBL" id="CP041345">
    <property type="protein sequence ID" value="QKG79182.1"/>
    <property type="molecule type" value="Genomic_DNA"/>
</dbReference>
<accession>A0A7D4C7R6</accession>
<dbReference type="RefSeq" id="WP_173072700.1">
    <property type="nucleotide sequence ID" value="NZ_CP041345.1"/>
</dbReference>
<dbReference type="GO" id="GO:0004180">
    <property type="term" value="F:carboxypeptidase activity"/>
    <property type="evidence" value="ECO:0007669"/>
    <property type="project" value="UniProtKB-KW"/>
</dbReference>
<keyword evidence="2" id="KW-0121">Carboxypeptidase</keyword>
<evidence type="ECO:0000313" key="3">
    <source>
        <dbReference type="Proteomes" id="UP000500961"/>
    </source>
</evidence>
<evidence type="ECO:0000256" key="1">
    <source>
        <dbReference type="SAM" id="SignalP"/>
    </source>
</evidence>
<keyword evidence="3" id="KW-1185">Reference proteome</keyword>
<feature type="chain" id="PRO_5029863904" evidence="1">
    <location>
        <begin position="33"/>
        <end position="466"/>
    </location>
</feature>
<name>A0A7D4C7R6_9BACT</name>
<sequence length="466" mass="54245">MKEEAISIFKCSATFLLATFFSMVICSPAALSQNVTIKTVGTDSTAIEYATVFLRSKNITYITNDAGELELDSAQLFSTDTLIFTHISYQTDSLNTQELKTDSNGVYIIWLEPKVQKINEVVIKSKKIQYYKELIRNFEKSKSDIPLIFKGILTYMETQNGKPLFSLVSDIVAMQGSNQKDYFSNHSLEWDIPHLTFAILGSYYYIDSTYSSPDSYNELDKWFKFKELKWTELFTYGRGPMSSRYSKYYEYKLDSTTGEENLKKYYLSFSSIRKTKSKHITIGKGQVVANNKLQPILIVYHNPLYPIRYPSNRIHFARNMKEYNEVDSIGFINNDTLSVPAYISYTATFPNGRKVSASLSFYSFTQNNIPKKSEYNTIQVLDYLNGPEYNLYLLPFDKESTRTSKKIIEFQNAYNINYTWVSKPLTISKEENKSHSEKFIELSQKYRNLLWEIFQNPEYWRSFSLQ</sequence>
<gene>
    <name evidence="2" type="ORF">FHG85_02525</name>
</gene>
<dbReference type="Proteomes" id="UP000500961">
    <property type="component" value="Chromosome"/>
</dbReference>